<dbReference type="InterPro" id="IPR041569">
    <property type="entry name" value="AAA_lid_3"/>
</dbReference>
<proteinExistence type="predicted"/>
<dbReference type="CDD" id="cd19481">
    <property type="entry name" value="RecA-like_protease"/>
    <property type="match status" value="1"/>
</dbReference>
<evidence type="ECO:0000313" key="2">
    <source>
        <dbReference type="EMBL" id="KRM77901.1"/>
    </source>
</evidence>
<dbReference type="PATRIC" id="fig|1423772.3.peg.451"/>
<dbReference type="EMBL" id="AYYN01000012">
    <property type="protein sequence ID" value="KRM77901.1"/>
    <property type="molecule type" value="Genomic_DNA"/>
</dbReference>
<dbReference type="Pfam" id="PF00004">
    <property type="entry name" value="AAA"/>
    <property type="match status" value="1"/>
</dbReference>
<evidence type="ECO:0000259" key="1">
    <source>
        <dbReference type="SMART" id="SM00382"/>
    </source>
</evidence>
<dbReference type="InterPro" id="IPR003593">
    <property type="entry name" value="AAA+_ATPase"/>
</dbReference>
<dbReference type="GO" id="GO:0016887">
    <property type="term" value="F:ATP hydrolysis activity"/>
    <property type="evidence" value="ECO:0007669"/>
    <property type="project" value="InterPro"/>
</dbReference>
<dbReference type="GO" id="GO:0005524">
    <property type="term" value="F:ATP binding"/>
    <property type="evidence" value="ECO:0007669"/>
    <property type="project" value="InterPro"/>
</dbReference>
<dbReference type="RefSeq" id="WP_004050379.1">
    <property type="nucleotide sequence ID" value="NZ_AYYN01000012.1"/>
</dbReference>
<dbReference type="SMART" id="SM00382">
    <property type="entry name" value="AAA"/>
    <property type="match status" value="1"/>
</dbReference>
<organism evidence="2 3">
    <name type="scientific">Ligilactobacillus murinus DSM 20452 = NBRC 14221</name>
    <dbReference type="NCBI Taxonomy" id="1423772"/>
    <lineage>
        <taxon>Bacteria</taxon>
        <taxon>Bacillati</taxon>
        <taxon>Bacillota</taxon>
        <taxon>Bacilli</taxon>
        <taxon>Lactobacillales</taxon>
        <taxon>Lactobacillaceae</taxon>
        <taxon>Ligilactobacillus</taxon>
    </lineage>
</organism>
<sequence length="366" mass="41642">MYDELLQIIKGGIEKNPQKVFNYSKKLAETLENEGDRTLSKKINKVLKENDMRSVTLDSLRQKPFDKDSHLDIVDVKMPTDEYYEDMNLFFSESIENEILSFIQSYRKKDSLIQNGISFNNNLLLCGPPGTGKTSVADFICQETGLTLVTAKLDSIVSSLLGSTSKNIRKLFDYVAEQPCILFLDEFDVIAKNRDDSNELGELKRVVNSLLQNIDSFSQGNILIAATNTPELLDNAVWRRFDTKIDITLPDETIRHELIHEFLKGYPNKISVNEKSMGILVEITDGYSPADIKTIVNSAFKKAIIEDRKNISLKDLLYEILVFENSGNIDIENGVNYLRKYNVTQKNIAETLKISVRQVRNHLQEG</sequence>
<accession>A0A0R2BEC0</accession>
<comment type="caution">
    <text evidence="2">The sequence shown here is derived from an EMBL/GenBank/DDBJ whole genome shotgun (WGS) entry which is preliminary data.</text>
</comment>
<dbReference type="SUPFAM" id="SSF52540">
    <property type="entry name" value="P-loop containing nucleoside triphosphate hydrolases"/>
    <property type="match status" value="1"/>
</dbReference>
<dbReference type="InterPro" id="IPR027417">
    <property type="entry name" value="P-loop_NTPase"/>
</dbReference>
<dbReference type="Gene3D" id="1.10.8.60">
    <property type="match status" value="1"/>
</dbReference>
<dbReference type="InterPro" id="IPR050304">
    <property type="entry name" value="MT-severing_AAA_ATPase"/>
</dbReference>
<dbReference type="Pfam" id="PF17862">
    <property type="entry name" value="AAA_lid_3"/>
    <property type="match status" value="1"/>
</dbReference>
<dbReference type="PANTHER" id="PTHR23074">
    <property type="entry name" value="AAA DOMAIN-CONTAINING"/>
    <property type="match status" value="1"/>
</dbReference>
<dbReference type="InterPro" id="IPR003959">
    <property type="entry name" value="ATPase_AAA_core"/>
</dbReference>
<gene>
    <name evidence="2" type="ORF">FC48_GL000412</name>
</gene>
<evidence type="ECO:0000313" key="3">
    <source>
        <dbReference type="Proteomes" id="UP000051612"/>
    </source>
</evidence>
<dbReference type="PANTHER" id="PTHR23074:SF83">
    <property type="entry name" value="VACUOLAR PROTEIN SORTING-ASSOCIATED PROTEIN 4A"/>
    <property type="match status" value="1"/>
</dbReference>
<dbReference type="Proteomes" id="UP000051612">
    <property type="component" value="Unassembled WGS sequence"/>
</dbReference>
<protein>
    <submittedName>
        <fullName evidence="2">ATPase</fullName>
    </submittedName>
</protein>
<feature type="domain" description="AAA+ ATPase" evidence="1">
    <location>
        <begin position="119"/>
        <end position="251"/>
    </location>
</feature>
<dbReference type="Gene3D" id="3.40.50.300">
    <property type="entry name" value="P-loop containing nucleotide triphosphate hydrolases"/>
    <property type="match status" value="1"/>
</dbReference>
<name>A0A0R2BEC0_9LACO</name>
<reference evidence="2 3" key="1">
    <citation type="journal article" date="2015" name="Genome Announc.">
        <title>Expanding the biotechnology potential of lactobacilli through comparative genomics of 213 strains and associated genera.</title>
        <authorList>
            <person name="Sun Z."/>
            <person name="Harris H.M."/>
            <person name="McCann A."/>
            <person name="Guo C."/>
            <person name="Argimon S."/>
            <person name="Zhang W."/>
            <person name="Yang X."/>
            <person name="Jeffery I.B."/>
            <person name="Cooney J.C."/>
            <person name="Kagawa T.F."/>
            <person name="Liu W."/>
            <person name="Song Y."/>
            <person name="Salvetti E."/>
            <person name="Wrobel A."/>
            <person name="Rasinkangas P."/>
            <person name="Parkhill J."/>
            <person name="Rea M.C."/>
            <person name="O'Sullivan O."/>
            <person name="Ritari J."/>
            <person name="Douillard F.P."/>
            <person name="Paul Ross R."/>
            <person name="Yang R."/>
            <person name="Briner A.E."/>
            <person name="Felis G.E."/>
            <person name="de Vos W.M."/>
            <person name="Barrangou R."/>
            <person name="Klaenhammer T.R."/>
            <person name="Caufield P.W."/>
            <person name="Cui Y."/>
            <person name="Zhang H."/>
            <person name="O'Toole P.W."/>
        </authorList>
    </citation>
    <scope>NUCLEOTIDE SEQUENCE [LARGE SCALE GENOMIC DNA]</scope>
    <source>
        <strain evidence="2 3">DSM 20452</strain>
    </source>
</reference>
<dbReference type="AlphaFoldDB" id="A0A0R2BEC0"/>